<dbReference type="RefSeq" id="WP_286216487.1">
    <property type="nucleotide sequence ID" value="NZ_AP027736.1"/>
</dbReference>
<evidence type="ECO:0000313" key="1">
    <source>
        <dbReference type="EMBL" id="GAA5518875.1"/>
    </source>
</evidence>
<proteinExistence type="predicted"/>
<dbReference type="Proteomes" id="UP001426770">
    <property type="component" value="Unassembled WGS sequence"/>
</dbReference>
<gene>
    <name evidence="1" type="ORF">Lsed01_01309</name>
</gene>
<evidence type="ECO:0000313" key="2">
    <source>
        <dbReference type="Proteomes" id="UP001426770"/>
    </source>
</evidence>
<accession>A0ABP9WGC5</accession>
<sequence length="154" mass="16544">MFAGLTPELCSQAWDLVTPAIERAAATGVIRAATGNLIVLDPATRDATLFWHGSIGDTEDKTYEYALAKARVAERTGLDTSRLRMEHPHLYTAGDIVYPGGIVRHGLVVAFSGVEGEADEMIAEWFVSAVRGIARLAFVSPVGPDARGIRYVGD</sequence>
<keyword evidence="2" id="KW-1185">Reference proteome</keyword>
<reference evidence="1 2" key="1">
    <citation type="submission" date="2024-02" db="EMBL/GenBank/DDBJ databases">
        <title>Lysinimicrobium sediminis NBRC 112286.</title>
        <authorList>
            <person name="Ichikawa N."/>
            <person name="Katano-Makiyama Y."/>
            <person name="Hidaka K."/>
        </authorList>
    </citation>
    <scope>NUCLEOTIDE SEQUENCE [LARGE SCALE GENOMIC DNA]</scope>
    <source>
        <strain evidence="1 2">NBRC 112286</strain>
    </source>
</reference>
<protein>
    <submittedName>
        <fullName evidence="1">Uncharacterized protein</fullName>
    </submittedName>
</protein>
<dbReference type="EMBL" id="BAABRR010000005">
    <property type="protein sequence ID" value="GAA5518875.1"/>
    <property type="molecule type" value="Genomic_DNA"/>
</dbReference>
<comment type="caution">
    <text evidence="1">The sequence shown here is derived from an EMBL/GenBank/DDBJ whole genome shotgun (WGS) entry which is preliminary data.</text>
</comment>
<organism evidence="1 2">
    <name type="scientific">Demequina sediminis</name>
    <dbReference type="NCBI Taxonomy" id="1930058"/>
    <lineage>
        <taxon>Bacteria</taxon>
        <taxon>Bacillati</taxon>
        <taxon>Actinomycetota</taxon>
        <taxon>Actinomycetes</taxon>
        <taxon>Micrococcales</taxon>
        <taxon>Demequinaceae</taxon>
        <taxon>Demequina</taxon>
    </lineage>
</organism>
<name>A0ABP9WGC5_9MICO</name>